<dbReference type="Gene3D" id="2.60.20.10">
    <property type="entry name" value="Crystallins"/>
    <property type="match status" value="5"/>
</dbReference>
<feature type="chain" id="PRO_5021819208" description="Beta/gamma crystallin 'Greek key' domain-containing protein" evidence="3">
    <location>
        <begin position="17"/>
        <end position="1120"/>
    </location>
</feature>
<comment type="similarity">
    <text evidence="1">Belongs to the beta/gamma-crystallin family.</text>
</comment>
<feature type="signal peptide" evidence="3">
    <location>
        <begin position="1"/>
        <end position="16"/>
    </location>
</feature>
<gene>
    <name evidence="5" type="ORF">TCAL_02708</name>
</gene>
<dbReference type="InterPro" id="IPR011024">
    <property type="entry name" value="G_crystallin-like"/>
</dbReference>
<accession>A0A553PHC7</accession>
<dbReference type="InterPro" id="IPR001064">
    <property type="entry name" value="Beta/gamma_crystallin"/>
</dbReference>
<sequence length="1120" mass="125320">MKVLFAVLALATVALAAKKSRMHPYSAKSNQAENQYLDCYDYSGQGGANIRITDYIENLAQAGFDNMASSCCFNGVWMLYDEPNYNSRNLEAASYFGWGENYCDDFNPDIDNKASSVRFSGAPDGYKYDTINFYEGKFFMGQEQYFYDDAPQFNYDNLGRSVIVTGCSPWTIYQYDNYQGYSLCLYPADTSQCYPNFYAQPSDLGFLSDQVSSTRKGCFSKNIVYGKTMEPSIDLKSFMKVFLFLSTLAVTALASSRPPFFPQVTRSNQQENQELQCYEFPSYEGIAYRFNDYAPSLSPFDFDNVISSCCFNGAAVYSGWGEGACFTFDATFDDKASSLRFAGAPDGYKQDTINFYESKYFIGEEQYFYDDAPQFNFDNFGHDTTECYPSFYAEPTDLGFLASQVSILQHLPSEVAMISHFVCLAFMATTAFASSSKPYMYPQSRKSLQQENQYLECYAEPGNTGKHFRFLDYAPNLASYDLDNVVSSCCFNGIWILYDETDYNSNNFGAAVYNGWGEGYCTDFDATFDNLASSVRFSGAPDGYKQDTINFYEGKYFMGQEQYFYDDAPQFDADNLGQSVIVTGCSPWTIYEYDNYQGESRCLYPSDTANCYPSFYAEPSDLGLLASQVSSTRKGCFSKNIVHGKTIYPANGSSKLQHSLQFSAQAGPVVGSNLDDTKKPFSKTQEPGGGNQYLDCYDYFGQSGQSIRLTDYAPSFSQLNFDNRISSCCFSGIWILYDRDNYNPDLTSAVFNGWGEKYCVDMDSNFDNRASSARFAGAPDGYKYDTINLYTGNYFMGAEQYYYDDAGHVNYDNLGRSAIITGCSPWTVYQYDNYQGIAKCLYPADTINCYPSFVLENDLGGLQNQISSVRRGCFSTDVIHGKTISSQDDKKGRSLVTGTNKPKFHPMGLMGLGRDDTGTQGGTSQSVRCYSGPNQSGQQIEINQQNIEDLSTLNFDNLAASCCFNGVWLLYDDKTYNQGHFDSPAFSGWGEGFCTTFDTTFAGLASSVRYSGAPDGYKFDVLTLYESNYFMGKEQYFYDDVTQFDFDNFGESAIVNGCSSWTLYAEKNFQGDSICIYPGDQSNCYPGFFANPIDLGSLGNRVSSAKRGCYATEKLIPPGI</sequence>
<dbReference type="Proteomes" id="UP000318571">
    <property type="component" value="Chromosome 5"/>
</dbReference>
<name>A0A553PHC7_TIGCA</name>
<feature type="domain" description="Beta/gamma crystallin 'Greek key'" evidence="4">
    <location>
        <begin position="130"/>
        <end position="217"/>
    </location>
</feature>
<feature type="domain" description="Beta/gamma crystallin 'Greek key'" evidence="4">
    <location>
        <begin position="1021"/>
        <end position="1108"/>
    </location>
</feature>
<keyword evidence="3" id="KW-0732">Signal</keyword>
<evidence type="ECO:0000256" key="3">
    <source>
        <dbReference type="SAM" id="SignalP"/>
    </source>
</evidence>
<reference evidence="5 6" key="1">
    <citation type="journal article" date="2018" name="Nat. Ecol. Evol.">
        <title>Genomic signatures of mitonuclear coevolution across populations of Tigriopus californicus.</title>
        <authorList>
            <person name="Barreto F.S."/>
            <person name="Watson E.T."/>
            <person name="Lima T.G."/>
            <person name="Willett C.S."/>
            <person name="Edmands S."/>
            <person name="Li W."/>
            <person name="Burton R.S."/>
        </authorList>
    </citation>
    <scope>NUCLEOTIDE SEQUENCE [LARGE SCALE GENOMIC DNA]</scope>
    <source>
        <strain evidence="5 6">San Diego</strain>
    </source>
</reference>
<dbReference type="SUPFAM" id="SSF49695">
    <property type="entry name" value="gamma-Crystallin-like"/>
    <property type="match status" value="5"/>
</dbReference>
<feature type="domain" description="Beta/gamma crystallin 'Greek key'" evidence="4">
    <location>
        <begin position="786"/>
        <end position="872"/>
    </location>
</feature>
<evidence type="ECO:0000259" key="4">
    <source>
        <dbReference type="SMART" id="SM00247"/>
    </source>
</evidence>
<dbReference type="SMART" id="SM00247">
    <property type="entry name" value="XTALbg"/>
    <property type="match status" value="4"/>
</dbReference>
<proteinExistence type="inferred from homology"/>
<evidence type="ECO:0000256" key="2">
    <source>
        <dbReference type="ARBA" id="ARBA00022737"/>
    </source>
</evidence>
<keyword evidence="2" id="KW-0677">Repeat</keyword>
<comment type="caution">
    <text evidence="5">The sequence shown here is derived from an EMBL/GenBank/DDBJ whole genome shotgun (WGS) entry which is preliminary data.</text>
</comment>
<evidence type="ECO:0000313" key="6">
    <source>
        <dbReference type="Proteomes" id="UP000318571"/>
    </source>
</evidence>
<dbReference type="Pfam" id="PF00030">
    <property type="entry name" value="Crystall"/>
    <property type="match status" value="1"/>
</dbReference>
<protein>
    <recommendedName>
        <fullName evidence="4">Beta/gamma crystallin 'Greek key' domain-containing protein</fullName>
    </recommendedName>
</protein>
<organism evidence="5 6">
    <name type="scientific">Tigriopus californicus</name>
    <name type="common">Marine copepod</name>
    <dbReference type="NCBI Taxonomy" id="6832"/>
    <lineage>
        <taxon>Eukaryota</taxon>
        <taxon>Metazoa</taxon>
        <taxon>Ecdysozoa</taxon>
        <taxon>Arthropoda</taxon>
        <taxon>Crustacea</taxon>
        <taxon>Multicrustacea</taxon>
        <taxon>Hexanauplia</taxon>
        <taxon>Copepoda</taxon>
        <taxon>Harpacticoida</taxon>
        <taxon>Harpacticidae</taxon>
        <taxon>Tigriopus</taxon>
    </lineage>
</organism>
<dbReference type="EMBL" id="VCGU01000004">
    <property type="protein sequence ID" value="TRY77090.1"/>
    <property type="molecule type" value="Genomic_DNA"/>
</dbReference>
<feature type="domain" description="Beta/gamma crystallin 'Greek key'" evidence="4">
    <location>
        <begin position="548"/>
        <end position="635"/>
    </location>
</feature>
<evidence type="ECO:0000313" key="5">
    <source>
        <dbReference type="EMBL" id="TRY77090.1"/>
    </source>
</evidence>
<dbReference type="AlphaFoldDB" id="A0A553PHC7"/>
<evidence type="ECO:0000256" key="1">
    <source>
        <dbReference type="ARBA" id="ARBA00009646"/>
    </source>
</evidence>
<keyword evidence="6" id="KW-1185">Reference proteome</keyword>